<gene>
    <name evidence="14" type="ORF">OCV61_04435</name>
</gene>
<dbReference type="InterPro" id="IPR020449">
    <property type="entry name" value="Tscrpt_reg_AraC-type_HTH"/>
</dbReference>
<keyword evidence="8" id="KW-0804">Transcription</keyword>
<feature type="modified residue" description="4-aspartylphosphate" evidence="10">
    <location>
        <position position="57"/>
    </location>
</feature>
<dbReference type="Pfam" id="PF12833">
    <property type="entry name" value="HTH_18"/>
    <property type="match status" value="1"/>
</dbReference>
<keyword evidence="3" id="KW-0963">Cytoplasm</keyword>
<evidence type="ECO:0000256" key="7">
    <source>
        <dbReference type="ARBA" id="ARBA00023125"/>
    </source>
</evidence>
<keyword evidence="11" id="KW-0175">Coiled coil</keyword>
<dbReference type="InterPro" id="IPR051552">
    <property type="entry name" value="HptR"/>
</dbReference>
<keyword evidence="5" id="KW-0902">Two-component regulatory system</keyword>
<dbReference type="PROSITE" id="PS01124">
    <property type="entry name" value="HTH_ARAC_FAMILY_2"/>
    <property type="match status" value="1"/>
</dbReference>
<evidence type="ECO:0000313" key="14">
    <source>
        <dbReference type="EMBL" id="MCU6764656.1"/>
    </source>
</evidence>
<evidence type="ECO:0000313" key="15">
    <source>
        <dbReference type="Proteomes" id="UP001652409"/>
    </source>
</evidence>
<feature type="coiled-coil region" evidence="11">
    <location>
        <begin position="111"/>
        <end position="138"/>
    </location>
</feature>
<dbReference type="Proteomes" id="UP001652409">
    <property type="component" value="Unassembled WGS sequence"/>
</dbReference>
<dbReference type="InterPro" id="IPR018060">
    <property type="entry name" value="HTH_AraC"/>
</dbReference>
<dbReference type="EMBL" id="JAOQJL010000006">
    <property type="protein sequence ID" value="MCU6764656.1"/>
    <property type="molecule type" value="Genomic_DNA"/>
</dbReference>
<evidence type="ECO:0000256" key="4">
    <source>
        <dbReference type="ARBA" id="ARBA00022553"/>
    </source>
</evidence>
<name>A0ABT2TSM6_9FIRM</name>
<dbReference type="RefSeq" id="WP_158420849.1">
    <property type="nucleotide sequence ID" value="NZ_JAOQJL010000006.1"/>
</dbReference>
<dbReference type="SUPFAM" id="SSF52172">
    <property type="entry name" value="CheY-like"/>
    <property type="match status" value="1"/>
</dbReference>
<dbReference type="SMART" id="SM00342">
    <property type="entry name" value="HTH_ARAC"/>
    <property type="match status" value="1"/>
</dbReference>
<dbReference type="Gene3D" id="3.40.50.2300">
    <property type="match status" value="1"/>
</dbReference>
<dbReference type="PROSITE" id="PS50110">
    <property type="entry name" value="RESPONSE_REGULATORY"/>
    <property type="match status" value="1"/>
</dbReference>
<evidence type="ECO:0000259" key="13">
    <source>
        <dbReference type="PROSITE" id="PS50110"/>
    </source>
</evidence>
<comment type="function">
    <text evidence="9">May play the central regulatory role in sporulation. It may be an element of the effector pathway responsible for the activation of sporulation genes in response to nutritional stress. Spo0A may act in concert with spo0H (a sigma factor) to control the expression of some genes that are critical to the sporulation process.</text>
</comment>
<dbReference type="InterPro" id="IPR009057">
    <property type="entry name" value="Homeodomain-like_sf"/>
</dbReference>
<evidence type="ECO:0000256" key="5">
    <source>
        <dbReference type="ARBA" id="ARBA00023012"/>
    </source>
</evidence>
<evidence type="ECO:0000256" key="8">
    <source>
        <dbReference type="ARBA" id="ARBA00023163"/>
    </source>
</evidence>
<dbReference type="Gene3D" id="1.10.10.60">
    <property type="entry name" value="Homeodomain-like"/>
    <property type="match status" value="2"/>
</dbReference>
<accession>A0ABT2TSM6</accession>
<comment type="caution">
    <text evidence="14">The sequence shown here is derived from an EMBL/GenBank/DDBJ whole genome shotgun (WGS) entry which is preliminary data.</text>
</comment>
<evidence type="ECO:0000256" key="10">
    <source>
        <dbReference type="PROSITE-ProRule" id="PRU00169"/>
    </source>
</evidence>
<keyword evidence="15" id="KW-1185">Reference proteome</keyword>
<dbReference type="CDD" id="cd17536">
    <property type="entry name" value="REC_YesN-like"/>
    <property type="match status" value="1"/>
</dbReference>
<protein>
    <recommendedName>
        <fullName evidence="2">Stage 0 sporulation protein A homolog</fullName>
    </recommendedName>
</protein>
<evidence type="ECO:0000256" key="3">
    <source>
        <dbReference type="ARBA" id="ARBA00022490"/>
    </source>
</evidence>
<dbReference type="PANTHER" id="PTHR42713:SF3">
    <property type="entry name" value="TRANSCRIPTIONAL REGULATORY PROTEIN HPTR"/>
    <property type="match status" value="1"/>
</dbReference>
<comment type="subcellular location">
    <subcellularLocation>
        <location evidence="1">Cytoplasm</location>
    </subcellularLocation>
</comment>
<reference evidence="14 15" key="1">
    <citation type="journal article" date="2021" name="ISME Commun">
        <title>Automated analysis of genomic sequences facilitates high-throughput and comprehensive description of bacteria.</title>
        <authorList>
            <person name="Hitch T.C.A."/>
        </authorList>
    </citation>
    <scope>NUCLEOTIDE SEQUENCE [LARGE SCALE GENOMIC DNA]</scope>
    <source>
        <strain evidence="14 15">Sanger_23</strain>
    </source>
</reference>
<evidence type="ECO:0000256" key="6">
    <source>
        <dbReference type="ARBA" id="ARBA00023015"/>
    </source>
</evidence>
<evidence type="ECO:0000256" key="11">
    <source>
        <dbReference type="SAM" id="Coils"/>
    </source>
</evidence>
<evidence type="ECO:0000256" key="9">
    <source>
        <dbReference type="ARBA" id="ARBA00024867"/>
    </source>
</evidence>
<feature type="domain" description="HTH araC/xylS-type" evidence="12">
    <location>
        <begin position="430"/>
        <end position="528"/>
    </location>
</feature>
<feature type="domain" description="Response regulatory" evidence="13">
    <location>
        <begin position="5"/>
        <end position="122"/>
    </location>
</feature>
<evidence type="ECO:0000259" key="12">
    <source>
        <dbReference type="PROSITE" id="PS01124"/>
    </source>
</evidence>
<dbReference type="Pfam" id="PF00072">
    <property type="entry name" value="Response_reg"/>
    <property type="match status" value="1"/>
</dbReference>
<dbReference type="InterPro" id="IPR018062">
    <property type="entry name" value="HTH_AraC-typ_CS"/>
</dbReference>
<dbReference type="PROSITE" id="PS00041">
    <property type="entry name" value="HTH_ARAC_FAMILY_1"/>
    <property type="match status" value="1"/>
</dbReference>
<dbReference type="SUPFAM" id="SSF46689">
    <property type="entry name" value="Homeodomain-like"/>
    <property type="match status" value="2"/>
</dbReference>
<dbReference type="PANTHER" id="PTHR42713">
    <property type="entry name" value="HISTIDINE KINASE-RELATED"/>
    <property type="match status" value="1"/>
</dbReference>
<proteinExistence type="predicted"/>
<evidence type="ECO:0000256" key="1">
    <source>
        <dbReference type="ARBA" id="ARBA00004496"/>
    </source>
</evidence>
<sequence>MEILKVVIADDEVRICQLIQALVDWDSLGMKVVGVAHNGEEACETVQNCQPDILITDIRMPGCSGLELVQRVKDADPDLEVVIISGYAHFEYAQQAISYGVGYYLLKPVNKGELTETLQKLQKRIRERKESRQSHQELVNRSRRDDDHLRANLLHRLLDQPEQAVSEEALTGIYHLQVSPGVFQAFCVKADYGRENRGTHTDVLMEKVEEVLERNLKAQGRELVLLTREDYCYGILNYPEKEKEQIRRSLKSSLTQLDIQKNMFQRVSFSIAAGAAYKEACRLGESMQETRKLIQERLVRGNGRLLEHLGQPSDLPESQLLNDYLRKISHAVEIFSIPNGTEAVRELQEAVNHQPGVQGWQILELIYGAADIFAASIQIQSRTEVLDDFRKQCGQCGKAEEIFGCLVDFQEKYLKEQAERYENDTIRPVRKAKEYIQNHYSDPITLEEVSEQVGLSSAYFSVLFKKTEGEGFAKYLINIRMEQAKLLLRETNLPVTEICRKVGYNDLKHFTHTFEKAAGVKPSTYRKLYG</sequence>
<dbReference type="SMART" id="SM00448">
    <property type="entry name" value="REC"/>
    <property type="match status" value="1"/>
</dbReference>
<keyword evidence="7" id="KW-0238">DNA-binding</keyword>
<dbReference type="PRINTS" id="PR00032">
    <property type="entry name" value="HTHARAC"/>
</dbReference>
<evidence type="ECO:0000256" key="2">
    <source>
        <dbReference type="ARBA" id="ARBA00018672"/>
    </source>
</evidence>
<dbReference type="InterPro" id="IPR001789">
    <property type="entry name" value="Sig_transdc_resp-reg_receiver"/>
</dbReference>
<keyword evidence="6" id="KW-0805">Transcription regulation</keyword>
<keyword evidence="4 10" id="KW-0597">Phosphoprotein</keyword>
<organism evidence="14 15">
    <name type="scientific">Blautia ammoniilytica</name>
    <dbReference type="NCBI Taxonomy" id="2981782"/>
    <lineage>
        <taxon>Bacteria</taxon>
        <taxon>Bacillati</taxon>
        <taxon>Bacillota</taxon>
        <taxon>Clostridia</taxon>
        <taxon>Lachnospirales</taxon>
        <taxon>Lachnospiraceae</taxon>
        <taxon>Blautia</taxon>
    </lineage>
</organism>
<dbReference type="InterPro" id="IPR011006">
    <property type="entry name" value="CheY-like_superfamily"/>
</dbReference>